<dbReference type="AlphaFoldDB" id="A0A6C0AGU5"/>
<reference evidence="2" key="1">
    <citation type="journal article" date="2020" name="Nature">
        <title>Giant virus diversity and host interactions through global metagenomics.</title>
        <authorList>
            <person name="Schulz F."/>
            <person name="Roux S."/>
            <person name="Paez-Espino D."/>
            <person name="Jungbluth S."/>
            <person name="Walsh D.A."/>
            <person name="Denef V.J."/>
            <person name="McMahon K.D."/>
            <person name="Konstantinidis K.T."/>
            <person name="Eloe-Fadrosh E.A."/>
            <person name="Kyrpides N.C."/>
            <person name="Woyke T."/>
        </authorList>
    </citation>
    <scope>NUCLEOTIDE SEQUENCE</scope>
    <source>
        <strain evidence="2">GVMAG-S-1035118-87</strain>
    </source>
</reference>
<protein>
    <submittedName>
        <fullName evidence="2">Uncharacterized protein</fullName>
    </submittedName>
</protein>
<sequence>MASCDKKTTEKLDWSAESDEEYMVDKPSSNQPAEPSKPPVKPRRDKKSTVVKPQAEPRRTVVTEPPAKPRQRRDQKSTEPKKEGQCPFCAFATHSNPEDFPEELKACCCMWCPKSKGKRHGERCEGIKF</sequence>
<feature type="compositionally biased region" description="Basic and acidic residues" evidence="1">
    <location>
        <begin position="72"/>
        <end position="84"/>
    </location>
</feature>
<proteinExistence type="predicted"/>
<organism evidence="2">
    <name type="scientific">viral metagenome</name>
    <dbReference type="NCBI Taxonomy" id="1070528"/>
    <lineage>
        <taxon>unclassified sequences</taxon>
        <taxon>metagenomes</taxon>
        <taxon>organismal metagenomes</taxon>
    </lineage>
</organism>
<feature type="region of interest" description="Disordered" evidence="1">
    <location>
        <begin position="1"/>
        <end position="84"/>
    </location>
</feature>
<evidence type="ECO:0000256" key="1">
    <source>
        <dbReference type="SAM" id="MobiDB-lite"/>
    </source>
</evidence>
<name>A0A6C0AGU5_9ZZZZ</name>
<dbReference type="EMBL" id="MN740625">
    <property type="protein sequence ID" value="QHS78999.1"/>
    <property type="molecule type" value="Genomic_DNA"/>
</dbReference>
<accession>A0A6C0AGU5</accession>
<evidence type="ECO:0000313" key="2">
    <source>
        <dbReference type="EMBL" id="QHS78999.1"/>
    </source>
</evidence>
<feature type="compositionally biased region" description="Basic and acidic residues" evidence="1">
    <location>
        <begin position="1"/>
        <end position="14"/>
    </location>
</feature>